<dbReference type="AlphaFoldDB" id="A0A0J7L7P4"/>
<evidence type="ECO:0000313" key="3">
    <source>
        <dbReference type="Proteomes" id="UP000036403"/>
    </source>
</evidence>
<dbReference type="STRING" id="67767.A0A0J7L7P4"/>
<protein>
    <submittedName>
        <fullName evidence="2">Histone-lysine n-h3 lysine-79 specific-like isoform x3 protein</fullName>
    </submittedName>
</protein>
<feature type="region of interest" description="Disordered" evidence="1">
    <location>
        <begin position="162"/>
        <end position="197"/>
    </location>
</feature>
<dbReference type="OrthoDB" id="7610835at2759"/>
<feature type="compositionally biased region" description="Basic and acidic residues" evidence="1">
    <location>
        <begin position="1"/>
        <end position="45"/>
    </location>
</feature>
<evidence type="ECO:0000313" key="2">
    <source>
        <dbReference type="EMBL" id="KMR02414.1"/>
    </source>
</evidence>
<gene>
    <name evidence="2" type="ORF">RF55_863</name>
</gene>
<evidence type="ECO:0000256" key="1">
    <source>
        <dbReference type="SAM" id="MobiDB-lite"/>
    </source>
</evidence>
<dbReference type="PaxDb" id="67767-A0A0J7L7P4"/>
<organism evidence="2 3">
    <name type="scientific">Lasius niger</name>
    <name type="common">Black garden ant</name>
    <dbReference type="NCBI Taxonomy" id="67767"/>
    <lineage>
        <taxon>Eukaryota</taxon>
        <taxon>Metazoa</taxon>
        <taxon>Ecdysozoa</taxon>
        <taxon>Arthropoda</taxon>
        <taxon>Hexapoda</taxon>
        <taxon>Insecta</taxon>
        <taxon>Pterygota</taxon>
        <taxon>Neoptera</taxon>
        <taxon>Endopterygota</taxon>
        <taxon>Hymenoptera</taxon>
        <taxon>Apocrita</taxon>
        <taxon>Aculeata</taxon>
        <taxon>Formicoidea</taxon>
        <taxon>Formicidae</taxon>
        <taxon>Formicinae</taxon>
        <taxon>Lasius</taxon>
        <taxon>Lasius</taxon>
    </lineage>
</organism>
<accession>A0A0J7L7P4</accession>
<sequence length="197" mass="21916">MPHFIVDTHLETRDEHPEVPEDHVPEDHVPEDHVPEDHVPEDHVPGKPPSPLTDFTKSCCYLCAQNTLAIATASAKPEQSDKCVQVSAHKFHAETSPTLDKSCSPTLLLVRTVQSSVKVRTRETSTLCPGTSMVRRGETEPRSKKRKKFSVFLGLTRTKCPAGRQACETDKPAAAGRDNNAEKREPRNEKCCREKNA</sequence>
<keyword evidence="3" id="KW-1185">Reference proteome</keyword>
<proteinExistence type="predicted"/>
<feature type="compositionally biased region" description="Basic and acidic residues" evidence="1">
    <location>
        <begin position="179"/>
        <end position="197"/>
    </location>
</feature>
<name>A0A0J7L7P4_LASNI</name>
<dbReference type="EMBL" id="LBMM01000264">
    <property type="protein sequence ID" value="KMR02414.1"/>
    <property type="molecule type" value="Genomic_DNA"/>
</dbReference>
<feature type="region of interest" description="Disordered" evidence="1">
    <location>
        <begin position="1"/>
        <end position="50"/>
    </location>
</feature>
<reference evidence="2 3" key="1">
    <citation type="submission" date="2015-04" db="EMBL/GenBank/DDBJ databases">
        <title>Lasius niger genome sequencing.</title>
        <authorList>
            <person name="Konorov E.A."/>
            <person name="Nikitin M.A."/>
            <person name="Kirill M.V."/>
            <person name="Chang P."/>
        </authorList>
    </citation>
    <scope>NUCLEOTIDE SEQUENCE [LARGE SCALE GENOMIC DNA]</scope>
    <source>
        <tissue evidence="2">Whole</tissue>
    </source>
</reference>
<dbReference type="Proteomes" id="UP000036403">
    <property type="component" value="Unassembled WGS sequence"/>
</dbReference>
<comment type="caution">
    <text evidence="2">The sequence shown here is derived from an EMBL/GenBank/DDBJ whole genome shotgun (WGS) entry which is preliminary data.</text>
</comment>